<feature type="region of interest" description="Disordered" evidence="1">
    <location>
        <begin position="75"/>
        <end position="125"/>
    </location>
</feature>
<feature type="compositionally biased region" description="Low complexity" evidence="1">
    <location>
        <begin position="86"/>
        <end position="99"/>
    </location>
</feature>
<feature type="non-terminal residue" evidence="2">
    <location>
        <position position="236"/>
    </location>
</feature>
<feature type="region of interest" description="Disordered" evidence="1">
    <location>
        <begin position="158"/>
        <end position="236"/>
    </location>
</feature>
<feature type="region of interest" description="Disordered" evidence="1">
    <location>
        <begin position="1"/>
        <end position="20"/>
    </location>
</feature>
<organism evidence="2 3">
    <name type="scientific">Trichinella spiralis</name>
    <name type="common">Trichina worm</name>
    <dbReference type="NCBI Taxonomy" id="6334"/>
    <lineage>
        <taxon>Eukaryota</taxon>
        <taxon>Metazoa</taxon>
        <taxon>Ecdysozoa</taxon>
        <taxon>Nematoda</taxon>
        <taxon>Enoplea</taxon>
        <taxon>Dorylaimia</taxon>
        <taxon>Trichinellida</taxon>
        <taxon>Trichinellidae</taxon>
        <taxon>Trichinella</taxon>
    </lineage>
</organism>
<proteinExistence type="predicted"/>
<evidence type="ECO:0000256" key="1">
    <source>
        <dbReference type="SAM" id="MobiDB-lite"/>
    </source>
</evidence>
<dbReference type="EMBL" id="JYDH01000466">
    <property type="protein sequence ID" value="KRY26352.1"/>
    <property type="molecule type" value="Genomic_DNA"/>
</dbReference>
<protein>
    <submittedName>
        <fullName evidence="2">Uncharacterized protein</fullName>
    </submittedName>
</protein>
<accession>A0A0V1ANI8</accession>
<dbReference type="AlphaFoldDB" id="A0A0V1ANI8"/>
<evidence type="ECO:0000313" key="3">
    <source>
        <dbReference type="Proteomes" id="UP000054776"/>
    </source>
</evidence>
<evidence type="ECO:0000313" key="2">
    <source>
        <dbReference type="EMBL" id="KRY26352.1"/>
    </source>
</evidence>
<sequence>MSHDGHSSTQGALPGRWTSGGRSLRVQPCHMTVMNHRTQRSWSLCDFTGCFLARGLLPFLSLVWSIPCSTMARSARSYSRSRSRSSTRSSMSSRRGSYTRPRRRSISRSQTPKRSTHQIVVPSSGLKLQKRPSAVLLDGGEAPSEIICPTCLQSLRSRSRSKSITRKKSLGKKVARKVSVRQRSKSGGKSRRNKKRSVKKSNQKAVLIKASKSRRKRSSLKSIPKQKRYSLRSRAV</sequence>
<dbReference type="InParanoid" id="A0A0V1ANI8"/>
<dbReference type="OrthoDB" id="5936562at2759"/>
<reference evidence="2 3" key="1">
    <citation type="submission" date="2015-01" db="EMBL/GenBank/DDBJ databases">
        <title>Evolution of Trichinella species and genotypes.</title>
        <authorList>
            <person name="Korhonen P.K."/>
            <person name="Edoardo P."/>
            <person name="Giuseppe L.R."/>
            <person name="Gasser R.B."/>
        </authorList>
    </citation>
    <scope>NUCLEOTIDE SEQUENCE [LARGE SCALE GENOMIC DNA]</scope>
    <source>
        <strain evidence="2">ISS3</strain>
    </source>
</reference>
<name>A0A0V1ANI8_TRISP</name>
<feature type="compositionally biased region" description="Basic residues" evidence="1">
    <location>
        <begin position="158"/>
        <end position="202"/>
    </location>
</feature>
<keyword evidence="3" id="KW-1185">Reference proteome</keyword>
<comment type="caution">
    <text evidence="2">The sequence shown here is derived from an EMBL/GenBank/DDBJ whole genome shotgun (WGS) entry which is preliminary data.</text>
</comment>
<dbReference type="Proteomes" id="UP000054776">
    <property type="component" value="Unassembled WGS sequence"/>
</dbReference>
<feature type="compositionally biased region" description="Basic residues" evidence="1">
    <location>
        <begin position="211"/>
        <end position="236"/>
    </location>
</feature>
<gene>
    <name evidence="2" type="ORF">T01_3617</name>
</gene>